<protein>
    <submittedName>
        <fullName evidence="2">Uncharacterized protein</fullName>
    </submittedName>
</protein>
<sequence length="52" mass="6106">MVLELCLRVVLRSRSLLLPKRPEIVEVAKAEHALDPYQRFIDIEECISRGHY</sequence>
<name>A0A484TBI9_9ZZZZ</name>
<evidence type="ECO:0000313" key="1">
    <source>
        <dbReference type="EMBL" id="VFR19822.1"/>
    </source>
</evidence>
<dbReference type="AlphaFoldDB" id="A0A484TBI9"/>
<proteinExistence type="predicted"/>
<dbReference type="EMBL" id="CAADIK010000027">
    <property type="protein sequence ID" value="VFR71420.1"/>
    <property type="molecule type" value="Genomic_DNA"/>
</dbReference>
<accession>A0A484TBI9</accession>
<evidence type="ECO:0000313" key="2">
    <source>
        <dbReference type="EMBL" id="VFR71420.1"/>
    </source>
</evidence>
<gene>
    <name evidence="1" type="ORF">AMP9_3456</name>
    <name evidence="2" type="ORF">BRI9_1404</name>
</gene>
<reference evidence="2" key="1">
    <citation type="submission" date="2019-03" db="EMBL/GenBank/DDBJ databases">
        <authorList>
            <person name="Danneels B."/>
        </authorList>
    </citation>
    <scope>NUCLEOTIDE SEQUENCE</scope>
</reference>
<organism evidence="2">
    <name type="scientific">plant metagenome</name>
    <dbReference type="NCBI Taxonomy" id="1297885"/>
    <lineage>
        <taxon>unclassified sequences</taxon>
        <taxon>metagenomes</taxon>
        <taxon>organismal metagenomes</taxon>
    </lineage>
</organism>
<dbReference type="EMBL" id="CAADHY010000014">
    <property type="protein sequence ID" value="VFR19822.1"/>
    <property type="molecule type" value="Genomic_DNA"/>
</dbReference>